<dbReference type="GO" id="GO:0090141">
    <property type="term" value="P:positive regulation of mitochondrial fission"/>
    <property type="evidence" value="ECO:0007669"/>
    <property type="project" value="EnsemblFungi"/>
</dbReference>
<dbReference type="GO" id="GO:0051014">
    <property type="term" value="P:actin filament severing"/>
    <property type="evidence" value="ECO:0007669"/>
    <property type="project" value="EnsemblFungi"/>
</dbReference>
<accession>A5DAM8</accession>
<feature type="compositionally biased region" description="Low complexity" evidence="5">
    <location>
        <begin position="122"/>
        <end position="134"/>
    </location>
</feature>
<feature type="region of interest" description="Disordered" evidence="5">
    <location>
        <begin position="398"/>
        <end position="445"/>
    </location>
</feature>
<dbReference type="GO" id="GO:0031138">
    <property type="term" value="P:negative regulation of conjugation with cellular fusion"/>
    <property type="evidence" value="ECO:0007669"/>
    <property type="project" value="EnsemblFungi"/>
</dbReference>
<dbReference type="GO" id="GO:0007265">
    <property type="term" value="P:Ras protein signal transduction"/>
    <property type="evidence" value="ECO:0007669"/>
    <property type="project" value="EnsemblFungi"/>
</dbReference>
<protein>
    <recommendedName>
        <fullName evidence="3 4">Adenylyl cyclase-associated protein</fullName>
    </recommendedName>
</protein>
<dbReference type="SUPFAM" id="SSF69340">
    <property type="entry name" value="C-terminal domain of adenylylcyclase associated protein"/>
    <property type="match status" value="1"/>
</dbReference>
<dbReference type="PROSITE" id="PS01089">
    <property type="entry name" value="CAP_2"/>
    <property type="match status" value="1"/>
</dbReference>
<dbReference type="InterPro" id="IPR053950">
    <property type="entry name" value="CAP_N"/>
</dbReference>
<feature type="compositionally biased region" description="Low complexity" evidence="5">
    <location>
        <begin position="13"/>
        <end position="27"/>
    </location>
</feature>
<evidence type="ECO:0000313" key="7">
    <source>
        <dbReference type="EMBL" id="EDK36234.2"/>
    </source>
</evidence>
<dbReference type="InterPro" id="IPR013912">
    <property type="entry name" value="Adenylate_cyclase-assoc_CAP_C"/>
</dbReference>
<feature type="compositionally biased region" description="Low complexity" evidence="5">
    <location>
        <begin position="366"/>
        <end position="377"/>
    </location>
</feature>
<feature type="compositionally biased region" description="Basic and acidic residues" evidence="5">
    <location>
        <begin position="398"/>
        <end position="416"/>
    </location>
</feature>
<dbReference type="InterPro" id="IPR001837">
    <property type="entry name" value="Adenylate_cyclase-assoc_CAP"/>
</dbReference>
<dbReference type="Gene3D" id="2.160.20.70">
    <property type="match status" value="1"/>
</dbReference>
<dbReference type="FunCoup" id="A5DAM8">
    <property type="interactions" value="763"/>
</dbReference>
<dbReference type="AlphaFoldDB" id="A5DAM8"/>
<evidence type="ECO:0000256" key="3">
    <source>
        <dbReference type="ARBA" id="ARBA00072052"/>
    </source>
</evidence>
<dbReference type="PROSITE" id="PS01088">
    <property type="entry name" value="CAP_1"/>
    <property type="match status" value="1"/>
</dbReference>
<dbReference type="GO" id="GO:0003779">
    <property type="term" value="F:actin binding"/>
    <property type="evidence" value="ECO:0007669"/>
    <property type="project" value="EnsemblFungi"/>
</dbReference>
<dbReference type="GO" id="GO:0030479">
    <property type="term" value="C:actin cortical patch"/>
    <property type="evidence" value="ECO:0007669"/>
    <property type="project" value="EnsemblFungi"/>
</dbReference>
<evidence type="ECO:0000256" key="5">
    <source>
        <dbReference type="SAM" id="MobiDB-lite"/>
    </source>
</evidence>
<comment type="similarity">
    <text evidence="1 4">Belongs to the CAP family.</text>
</comment>
<dbReference type="GO" id="GO:0030042">
    <property type="term" value="P:actin filament depolymerization"/>
    <property type="evidence" value="ECO:0007669"/>
    <property type="project" value="EnsemblFungi"/>
</dbReference>
<feature type="region of interest" description="Disordered" evidence="5">
    <location>
        <begin position="119"/>
        <end position="162"/>
    </location>
</feature>
<keyword evidence="8" id="KW-1185">Reference proteome</keyword>
<dbReference type="Pfam" id="PF21938">
    <property type="entry name" value="CAP_N"/>
    <property type="match status" value="1"/>
</dbReference>
<dbReference type="GO" id="GO:0042802">
    <property type="term" value="F:identical protein binding"/>
    <property type="evidence" value="ECO:0007669"/>
    <property type="project" value="EnsemblFungi"/>
</dbReference>
<evidence type="ECO:0000256" key="1">
    <source>
        <dbReference type="ARBA" id="ARBA00007659"/>
    </source>
</evidence>
<dbReference type="InterPro" id="IPR006599">
    <property type="entry name" value="CARP_motif"/>
</dbReference>
<feature type="compositionally biased region" description="Polar residues" evidence="5">
    <location>
        <begin position="31"/>
        <end position="52"/>
    </location>
</feature>
<dbReference type="FunFam" id="1.25.40.330:FF:000001">
    <property type="entry name" value="Adenylyl cyclase-associated protein"/>
    <property type="match status" value="1"/>
</dbReference>
<dbReference type="RefSeq" id="XP_001486955.2">
    <property type="nucleotide sequence ID" value="XM_001486905.1"/>
</dbReference>
<dbReference type="InterPro" id="IPR017901">
    <property type="entry name" value="C-CAP_CF_C-like"/>
</dbReference>
<dbReference type="STRING" id="294746.A5DAM8"/>
<dbReference type="EMBL" id="CH408155">
    <property type="protein sequence ID" value="EDK36234.2"/>
    <property type="molecule type" value="Genomic_DNA"/>
</dbReference>
<dbReference type="VEuPathDB" id="FungiDB:PGUG_00333"/>
<dbReference type="SMART" id="SM00673">
    <property type="entry name" value="CARP"/>
    <property type="match status" value="2"/>
</dbReference>
<dbReference type="GO" id="GO:0010619">
    <property type="term" value="P:adenylate cyclase-activating glucose-activated G protein-coupled receptor signaling pathway"/>
    <property type="evidence" value="ECO:0007669"/>
    <property type="project" value="EnsemblFungi"/>
</dbReference>
<dbReference type="OMA" id="KSQQTHK"/>
<dbReference type="PANTHER" id="PTHR10652:SF0">
    <property type="entry name" value="ADENYLYL CYCLASE-ASSOCIATED PROTEIN"/>
    <property type="match status" value="1"/>
</dbReference>
<dbReference type="HOGENOM" id="CLU_015780_1_0_1"/>
<organism evidence="7 8">
    <name type="scientific">Meyerozyma guilliermondii (strain ATCC 6260 / CBS 566 / DSM 6381 / JCM 1539 / NBRC 10279 / NRRL Y-324)</name>
    <name type="common">Yeast</name>
    <name type="synonym">Candida guilliermondii</name>
    <dbReference type="NCBI Taxonomy" id="294746"/>
    <lineage>
        <taxon>Eukaryota</taxon>
        <taxon>Fungi</taxon>
        <taxon>Dikarya</taxon>
        <taxon>Ascomycota</taxon>
        <taxon>Saccharomycotina</taxon>
        <taxon>Pichiomycetes</taxon>
        <taxon>Debaryomycetaceae</taxon>
        <taxon>Meyerozyma</taxon>
    </lineage>
</organism>
<dbReference type="InParanoid" id="A5DAM8"/>
<dbReference type="GO" id="GO:0000935">
    <property type="term" value="C:division septum"/>
    <property type="evidence" value="ECO:0007669"/>
    <property type="project" value="EnsemblFungi"/>
</dbReference>
<feature type="compositionally biased region" description="Low complexity" evidence="5">
    <location>
        <begin position="337"/>
        <end position="353"/>
    </location>
</feature>
<reference evidence="7 8" key="1">
    <citation type="journal article" date="2009" name="Nature">
        <title>Evolution of pathogenicity and sexual reproduction in eight Candida genomes.</title>
        <authorList>
            <person name="Butler G."/>
            <person name="Rasmussen M.D."/>
            <person name="Lin M.F."/>
            <person name="Santos M.A."/>
            <person name="Sakthikumar S."/>
            <person name="Munro C.A."/>
            <person name="Rheinbay E."/>
            <person name="Grabherr M."/>
            <person name="Forche A."/>
            <person name="Reedy J.L."/>
            <person name="Agrafioti I."/>
            <person name="Arnaud M.B."/>
            <person name="Bates S."/>
            <person name="Brown A.J."/>
            <person name="Brunke S."/>
            <person name="Costanzo M.C."/>
            <person name="Fitzpatrick D.A."/>
            <person name="de Groot P.W."/>
            <person name="Harris D."/>
            <person name="Hoyer L.L."/>
            <person name="Hube B."/>
            <person name="Klis F.M."/>
            <person name="Kodira C."/>
            <person name="Lennard N."/>
            <person name="Logue M.E."/>
            <person name="Martin R."/>
            <person name="Neiman A.M."/>
            <person name="Nikolaou E."/>
            <person name="Quail M.A."/>
            <person name="Quinn J."/>
            <person name="Santos M.C."/>
            <person name="Schmitzberger F.F."/>
            <person name="Sherlock G."/>
            <person name="Shah P."/>
            <person name="Silverstein K.A."/>
            <person name="Skrzypek M.S."/>
            <person name="Soll D."/>
            <person name="Staggs R."/>
            <person name="Stansfield I."/>
            <person name="Stumpf M.P."/>
            <person name="Sudbery P.E."/>
            <person name="Srikantha T."/>
            <person name="Zeng Q."/>
            <person name="Berman J."/>
            <person name="Berriman M."/>
            <person name="Heitman J."/>
            <person name="Gow N.A."/>
            <person name="Lorenz M.C."/>
            <person name="Birren B.W."/>
            <person name="Kellis M."/>
            <person name="Cuomo C.A."/>
        </authorList>
    </citation>
    <scope>NUCLEOTIDE SEQUENCE [LARGE SCALE GENOMIC DNA]</scope>
    <source>
        <strain evidence="8">ATCC 6260 / CBS 566 / DSM 6381 / JCM 1539 / NBRC 10279 / NRRL Y-324</strain>
    </source>
</reference>
<evidence type="ECO:0000313" key="8">
    <source>
        <dbReference type="Proteomes" id="UP000001997"/>
    </source>
</evidence>
<dbReference type="GO" id="GO:0008179">
    <property type="term" value="F:adenylate cyclase binding"/>
    <property type="evidence" value="ECO:0007669"/>
    <property type="project" value="EnsemblFungi"/>
</dbReference>
<feature type="compositionally biased region" description="Pro residues" evidence="5">
    <location>
        <begin position="146"/>
        <end position="157"/>
    </location>
</feature>
<proteinExistence type="inferred from homology"/>
<dbReference type="KEGG" id="pgu:PGUG_00333"/>
<dbReference type="GO" id="GO:0030836">
    <property type="term" value="P:positive regulation of actin filament depolymerization"/>
    <property type="evidence" value="ECO:0007669"/>
    <property type="project" value="EnsemblFungi"/>
</dbReference>
<dbReference type="GO" id="GO:0030308">
    <property type="term" value="P:negative regulation of cell growth"/>
    <property type="evidence" value="ECO:0007669"/>
    <property type="project" value="EnsemblFungi"/>
</dbReference>
<comment type="function">
    <text evidence="2">The N-terminal domain binds to adenylyl cyclase, thereby enabling adenylyl cyclase to be activated by upstream regulatory signals, such as Ras. The C-terminal domain is required for normal cellular morphology and growth control.</text>
</comment>
<dbReference type="Gene3D" id="1.25.40.330">
    <property type="entry name" value="Adenylate cyclase-associated CAP, N-terminal domain"/>
    <property type="match status" value="1"/>
</dbReference>
<dbReference type="Pfam" id="PF01213">
    <property type="entry name" value="CAP_N-CM"/>
    <property type="match status" value="1"/>
</dbReference>
<dbReference type="InterPro" id="IPR016098">
    <property type="entry name" value="CAP/MinC_C"/>
</dbReference>
<dbReference type="GO" id="GO:0035838">
    <property type="term" value="C:growing cell tip"/>
    <property type="evidence" value="ECO:0007669"/>
    <property type="project" value="EnsemblFungi"/>
</dbReference>
<dbReference type="GO" id="GO:0030833">
    <property type="term" value="P:regulation of actin filament polymerization"/>
    <property type="evidence" value="ECO:0007669"/>
    <property type="project" value="EnsemblFungi"/>
</dbReference>
<sequence length="601" mass="64825">MTEEEDEGTGNCASELRSAESQRSARASKSHSFTFVATHSNSPPTRTRTNCSHRTNFLRTPTFRTRQLSLSLSATAMSDEQFNVQGYNIVTILKRLEAATSRLEDITIFQDEVTRSNDDVASLSSSKSKAISSKDIPGNSTNSVPSAPPAPPAQPTPEDPKFVTAFGDFITSSVNPFVDQSKQIGPIVGDAATLFAHAFDEQVHFLRVVAQAKKPDMADAGFLALLKPINEAIEQINQLKDTNRGTKTANHLATISEGASVLGWIVSDTPVSLIPEFKDSAQFWANRVVKEYKTEPQHQEWTRSFLGIFDDLKAYVKEYHPTGPSWNPSGKLLSEVVSQSPKKSAPSSQSGSVPAPPPPPPADIFSESSKSSDSSSSGGMKAVFADLNQGENVTSSLKKVDKSQMTHKNPELRSRDPASAPKKPLPPKKPSNLSGNSKKKPAKKELVDGSKWIIENFSEQDISEPIVIETDMTQSVFIGNCQGITVQIKGKANAVSISETKSTGVAVDSLISGLDVIKSSKFGVQVTGVVPMISIDLCDEGSVYLSQESIDADAQVYTSSTTTMNIYVPKDGDFVELAVPEQFKHSVKNGSLTSEVVEHAG</sequence>
<dbReference type="InterPro" id="IPR036222">
    <property type="entry name" value="CAP_N_sf"/>
</dbReference>
<evidence type="ECO:0000259" key="6">
    <source>
        <dbReference type="PROSITE" id="PS51329"/>
    </source>
</evidence>
<dbReference type="OrthoDB" id="77251at2759"/>
<dbReference type="Pfam" id="PF08603">
    <property type="entry name" value="CAP_C"/>
    <property type="match status" value="1"/>
</dbReference>
<dbReference type="InterPro" id="IPR018106">
    <property type="entry name" value="CAP_CS_N"/>
</dbReference>
<dbReference type="InterPro" id="IPR036223">
    <property type="entry name" value="CAP_C_sf"/>
</dbReference>
<dbReference type="GO" id="GO:0019933">
    <property type="term" value="P:cAMP-mediated signaling"/>
    <property type="evidence" value="ECO:0007669"/>
    <property type="project" value="TreeGrafter"/>
</dbReference>
<dbReference type="SUPFAM" id="SSF101278">
    <property type="entry name" value="N-terminal domain of adenylylcyclase associated protein, CAP"/>
    <property type="match status" value="1"/>
</dbReference>
<feature type="region of interest" description="Disordered" evidence="5">
    <location>
        <begin position="1"/>
        <end position="52"/>
    </location>
</feature>
<feature type="domain" description="C-CAP/cofactor C-like" evidence="6">
    <location>
        <begin position="441"/>
        <end position="579"/>
    </location>
</feature>
<dbReference type="Proteomes" id="UP000001997">
    <property type="component" value="Unassembled WGS sequence"/>
</dbReference>
<dbReference type="PANTHER" id="PTHR10652">
    <property type="entry name" value="ADENYLYL CYCLASE-ASSOCIATED PROTEIN"/>
    <property type="match status" value="1"/>
</dbReference>
<dbReference type="eggNOG" id="KOG2675">
    <property type="taxonomic scope" value="Eukaryota"/>
</dbReference>
<dbReference type="GO" id="GO:0046579">
    <property type="term" value="P:positive regulation of Ras protein signal transduction"/>
    <property type="evidence" value="ECO:0007669"/>
    <property type="project" value="EnsemblFungi"/>
</dbReference>
<dbReference type="GeneID" id="5129001"/>
<gene>
    <name evidence="7" type="ORF">PGUG_00333</name>
</gene>
<feature type="region of interest" description="Disordered" evidence="5">
    <location>
        <begin position="324"/>
        <end position="380"/>
    </location>
</feature>
<evidence type="ECO:0000256" key="2">
    <source>
        <dbReference type="ARBA" id="ARBA00054756"/>
    </source>
</evidence>
<dbReference type="InterPro" id="IPR028417">
    <property type="entry name" value="CAP_CS_C"/>
</dbReference>
<dbReference type="InterPro" id="IPR013992">
    <property type="entry name" value="Adenylate_cyclase-assoc_CAP_N"/>
</dbReference>
<name>A5DAM8_PICGU</name>
<dbReference type="PROSITE" id="PS51329">
    <property type="entry name" value="C_CAP_COFACTOR_C"/>
    <property type="match status" value="1"/>
</dbReference>
<evidence type="ECO:0000256" key="4">
    <source>
        <dbReference type="RuleBase" id="RU000647"/>
    </source>
</evidence>